<keyword evidence="2" id="KW-1185">Reference proteome</keyword>
<evidence type="ECO:0000313" key="1">
    <source>
        <dbReference type="EMBL" id="AAM05699.1"/>
    </source>
</evidence>
<dbReference type="EMBL" id="AE010299">
    <property type="protein sequence ID" value="AAM05699.1"/>
    <property type="molecule type" value="Genomic_DNA"/>
</dbReference>
<dbReference type="HOGENOM" id="CLU_1782494_0_0_2"/>
<dbReference type="KEGG" id="mac:MA_2306"/>
<name>Q8TNH9_METAC</name>
<sequence>MLNVFWWNLQENKVITEKIISYRFAFFSHFPDSTPPVFLYIVFQIIKVFQQVYLKDSGKKRLKKIKYYAICLRNFNVNSGKNDSESEGIKLLFPSIPFKFFFSVPVRISGQSPAVVRRRVFLSKNGAGERYKTIGLKIRQLFSKK</sequence>
<protein>
    <submittedName>
        <fullName evidence="1">Uncharacterized protein</fullName>
    </submittedName>
</protein>
<evidence type="ECO:0000313" key="2">
    <source>
        <dbReference type="Proteomes" id="UP000002487"/>
    </source>
</evidence>
<dbReference type="Proteomes" id="UP000002487">
    <property type="component" value="Chromosome"/>
</dbReference>
<dbReference type="InParanoid" id="Q8TNH9"/>
<organism evidence="1 2">
    <name type="scientific">Methanosarcina acetivorans (strain ATCC 35395 / DSM 2834 / JCM 12185 / C2A)</name>
    <dbReference type="NCBI Taxonomy" id="188937"/>
    <lineage>
        <taxon>Archaea</taxon>
        <taxon>Methanobacteriati</taxon>
        <taxon>Methanobacteriota</taxon>
        <taxon>Stenosarchaea group</taxon>
        <taxon>Methanomicrobia</taxon>
        <taxon>Methanosarcinales</taxon>
        <taxon>Methanosarcinaceae</taxon>
        <taxon>Methanosarcina</taxon>
    </lineage>
</organism>
<dbReference type="EnsemblBacteria" id="AAM05699">
    <property type="protein sequence ID" value="AAM05699"/>
    <property type="gene ID" value="MA_2306"/>
</dbReference>
<reference evidence="1 2" key="1">
    <citation type="journal article" date="2002" name="Genome Res.">
        <title>The genome of Methanosarcina acetivorans reveals extensive metabolic and physiological diversity.</title>
        <authorList>
            <person name="Galagan J.E."/>
            <person name="Nusbaum C."/>
            <person name="Roy A."/>
            <person name="Endrizzi M.G."/>
            <person name="Macdonald P."/>
            <person name="FitzHugh W."/>
            <person name="Calvo S."/>
            <person name="Engels R."/>
            <person name="Smirnov S."/>
            <person name="Atnoor D."/>
            <person name="Brown A."/>
            <person name="Allen N."/>
            <person name="Naylor J."/>
            <person name="Stange-Thomann N."/>
            <person name="DeArellano K."/>
            <person name="Johnson R."/>
            <person name="Linton L."/>
            <person name="McEwan P."/>
            <person name="McKernan K."/>
            <person name="Talamas J."/>
            <person name="Tirrell A."/>
            <person name="Ye W."/>
            <person name="Zimmer A."/>
            <person name="Barber R.D."/>
            <person name="Cann I."/>
            <person name="Graham D.E."/>
            <person name="Grahame D.A."/>
            <person name="Guss A."/>
            <person name="Hedderich R."/>
            <person name="Ingram-Smith C."/>
            <person name="Kuettner C.H."/>
            <person name="Krzycki J.A."/>
            <person name="Leigh J.A."/>
            <person name="Li W."/>
            <person name="Liu J."/>
            <person name="Mukhopadhyay B."/>
            <person name="Reeve J.N."/>
            <person name="Smith K."/>
            <person name="Springer T.A."/>
            <person name="Umayam L.A."/>
            <person name="White O."/>
            <person name="White R.H."/>
            <person name="de Macario E.C."/>
            <person name="Ferry J.G."/>
            <person name="Jarrell K.F."/>
            <person name="Jing H."/>
            <person name="Macario A.J.L."/>
            <person name="Paulsen I."/>
            <person name="Pritchett M."/>
            <person name="Sowers K.R."/>
            <person name="Swanson R.V."/>
            <person name="Zinder S.H."/>
            <person name="Lander E."/>
            <person name="Metcalf W.W."/>
            <person name="Birren B."/>
        </authorList>
    </citation>
    <scope>NUCLEOTIDE SEQUENCE [LARGE SCALE GENOMIC DNA]</scope>
    <source>
        <strain evidence="2">ATCC 35395 / DSM 2834 / JCM 12185 / C2A</strain>
    </source>
</reference>
<proteinExistence type="predicted"/>
<gene>
    <name evidence="1" type="ordered locus">MA_2306</name>
</gene>
<accession>Q8TNH9</accession>
<dbReference type="AlphaFoldDB" id="Q8TNH9"/>